<keyword evidence="2" id="KW-1185">Reference proteome</keyword>
<gene>
    <name evidence="1" type="ORF">PMEA_00028392</name>
</gene>
<comment type="caution">
    <text evidence="1">The sequence shown here is derived from an EMBL/GenBank/DDBJ whole genome shotgun (WGS) entry which is preliminary data.</text>
</comment>
<name>A0AAU9W1R1_9CNID</name>
<dbReference type="AlphaFoldDB" id="A0AAU9W1R1"/>
<proteinExistence type="predicted"/>
<dbReference type="EMBL" id="CALNXJ010000006">
    <property type="protein sequence ID" value="CAH3041803.1"/>
    <property type="molecule type" value="Genomic_DNA"/>
</dbReference>
<evidence type="ECO:0000313" key="1">
    <source>
        <dbReference type="EMBL" id="CAH3041803.1"/>
    </source>
</evidence>
<feature type="non-terminal residue" evidence="1">
    <location>
        <position position="1"/>
    </location>
</feature>
<evidence type="ECO:0008006" key="3">
    <source>
        <dbReference type="Google" id="ProtNLM"/>
    </source>
</evidence>
<dbReference type="Proteomes" id="UP001159428">
    <property type="component" value="Unassembled WGS sequence"/>
</dbReference>
<organism evidence="1 2">
    <name type="scientific">Pocillopora meandrina</name>
    <dbReference type="NCBI Taxonomy" id="46732"/>
    <lineage>
        <taxon>Eukaryota</taxon>
        <taxon>Metazoa</taxon>
        <taxon>Cnidaria</taxon>
        <taxon>Anthozoa</taxon>
        <taxon>Hexacorallia</taxon>
        <taxon>Scleractinia</taxon>
        <taxon>Astrocoeniina</taxon>
        <taxon>Pocilloporidae</taxon>
        <taxon>Pocillopora</taxon>
    </lineage>
</organism>
<protein>
    <recommendedName>
        <fullName evidence="3">Telomerase reverse transcriptase</fullName>
    </recommendedName>
</protein>
<feature type="non-terminal residue" evidence="1">
    <location>
        <position position="103"/>
    </location>
</feature>
<reference evidence="1 2" key="1">
    <citation type="submission" date="2022-05" db="EMBL/GenBank/DDBJ databases">
        <authorList>
            <consortium name="Genoscope - CEA"/>
            <person name="William W."/>
        </authorList>
    </citation>
    <scope>NUCLEOTIDE SEQUENCE [LARGE SCALE GENOMIC DNA]</scope>
</reference>
<sequence>YCSVVWDGLSQQLCEKLQKLQNRAARVIIKSSYNMNSSYLLNSLSWDNLSVRTKQKTNLMYKCVNKLASNYLCNMFTPRTLPFDLRDASQKLYLPKPRTDYLK</sequence>
<evidence type="ECO:0000313" key="2">
    <source>
        <dbReference type="Proteomes" id="UP001159428"/>
    </source>
</evidence>
<accession>A0AAU9W1R1</accession>